<name>A0A2K8SUG2_9NOSO</name>
<accession>A0A2K8SUG2</accession>
<dbReference type="Proteomes" id="UP000232003">
    <property type="component" value="Chromosome"/>
</dbReference>
<sequence>MPVVALLFIQRQVKLGLWWVLRWENLRVQRTEQVSSSFNDL</sequence>
<dbReference type="AlphaFoldDB" id="A0A2K8SUG2"/>
<organism evidence="1 2">
    <name type="scientific">Nostoc flagelliforme CCNUN1</name>
    <dbReference type="NCBI Taxonomy" id="2038116"/>
    <lineage>
        <taxon>Bacteria</taxon>
        <taxon>Bacillati</taxon>
        <taxon>Cyanobacteriota</taxon>
        <taxon>Cyanophyceae</taxon>
        <taxon>Nostocales</taxon>
        <taxon>Nostocaceae</taxon>
        <taxon>Nostoc</taxon>
    </lineage>
</organism>
<evidence type="ECO:0000313" key="1">
    <source>
        <dbReference type="EMBL" id="AUB39081.1"/>
    </source>
</evidence>
<proteinExistence type="predicted"/>
<gene>
    <name evidence="1" type="ORF">COO91_05069</name>
</gene>
<evidence type="ECO:0000313" key="2">
    <source>
        <dbReference type="Proteomes" id="UP000232003"/>
    </source>
</evidence>
<protein>
    <submittedName>
        <fullName evidence="1">Uncharacterized protein</fullName>
    </submittedName>
</protein>
<dbReference type="KEGG" id="nfl:COO91_05069"/>
<dbReference type="EMBL" id="CP024785">
    <property type="protein sequence ID" value="AUB39081.1"/>
    <property type="molecule type" value="Genomic_DNA"/>
</dbReference>
<keyword evidence="2" id="KW-1185">Reference proteome</keyword>
<reference evidence="1 2" key="1">
    <citation type="submission" date="2017-11" db="EMBL/GenBank/DDBJ databases">
        <title>Complete genome of a free-living desiccation-tolerant cyanobacterium and its photosynthetic adaptation to extreme terrestrial habitat.</title>
        <authorList>
            <person name="Shang J."/>
        </authorList>
    </citation>
    <scope>NUCLEOTIDE SEQUENCE [LARGE SCALE GENOMIC DNA]</scope>
    <source>
        <strain evidence="1 2">CCNUN1</strain>
    </source>
</reference>